<sequence length="110" mass="12325">MQDTQIVGFHESSIVSVRRDGKAVVLELDEVHLGSEIRSATITMNDVQSIARDGVGVEDVLAESEDGEVLTLQYTEHSMHLIVEWPDFVNHQAQTRSYRMSFGSINVDIH</sequence>
<organism evidence="1 2">
    <name type="scientific">Granulicella mallensis</name>
    <dbReference type="NCBI Taxonomy" id="940614"/>
    <lineage>
        <taxon>Bacteria</taxon>
        <taxon>Pseudomonadati</taxon>
        <taxon>Acidobacteriota</taxon>
        <taxon>Terriglobia</taxon>
        <taxon>Terriglobales</taxon>
        <taxon>Acidobacteriaceae</taxon>
        <taxon>Granulicella</taxon>
    </lineage>
</organism>
<proteinExistence type="predicted"/>
<accession>A0A7W7ZR87</accession>
<dbReference type="EMBL" id="JACHIO010000012">
    <property type="protein sequence ID" value="MBB5064657.1"/>
    <property type="molecule type" value="Genomic_DNA"/>
</dbReference>
<dbReference type="Proteomes" id="UP000584867">
    <property type="component" value="Unassembled WGS sequence"/>
</dbReference>
<protein>
    <submittedName>
        <fullName evidence="1">Uncharacterized protein</fullName>
    </submittedName>
</protein>
<reference evidence="1 2" key="1">
    <citation type="submission" date="2020-08" db="EMBL/GenBank/DDBJ databases">
        <title>Genomic Encyclopedia of Type Strains, Phase IV (KMG-V): Genome sequencing to study the core and pangenomes of soil and plant-associated prokaryotes.</title>
        <authorList>
            <person name="Whitman W."/>
        </authorList>
    </citation>
    <scope>NUCLEOTIDE SEQUENCE [LARGE SCALE GENOMIC DNA]</scope>
    <source>
        <strain evidence="1 2">X5P3</strain>
    </source>
</reference>
<comment type="caution">
    <text evidence="1">The sequence shown here is derived from an EMBL/GenBank/DDBJ whole genome shotgun (WGS) entry which is preliminary data.</text>
</comment>
<dbReference type="AlphaFoldDB" id="A0A7W7ZR87"/>
<gene>
    <name evidence="1" type="ORF">HDF15_003017</name>
</gene>
<evidence type="ECO:0000313" key="2">
    <source>
        <dbReference type="Proteomes" id="UP000584867"/>
    </source>
</evidence>
<dbReference type="RefSeq" id="WP_184256731.1">
    <property type="nucleotide sequence ID" value="NZ_JACHIO010000012.1"/>
</dbReference>
<name>A0A7W7ZR87_9BACT</name>
<evidence type="ECO:0000313" key="1">
    <source>
        <dbReference type="EMBL" id="MBB5064657.1"/>
    </source>
</evidence>